<sequence>MLMLLPVCLWAQYSGSALPVNREIGISEQQTTSLLFPYRILSVDRGSRDILAQKPKGLENILQIKAVQEEFLQSNLTVVTADGKLYNFLVYYEACPYYSAYDFTVKGAGAVVAEQTDNAALLDALASKAYHDRHRIRLNESDNGITLSVTGMFVEEEYFFYRITIENATHISYTIDRLRFLIRDQKRSRRTASQDIEITPIRVWEPTEKVPPNALKTFVVVLPKFTIPDKKNLFVELTEASGSRHLQLKLRNRKATQVVPLPTFNE</sequence>
<name>A0ABQ1JBW5_9FLAO</name>
<organism evidence="1 2">
    <name type="scientific">Flavobacterium suaedae</name>
    <dbReference type="NCBI Taxonomy" id="1767027"/>
    <lineage>
        <taxon>Bacteria</taxon>
        <taxon>Pseudomonadati</taxon>
        <taxon>Bacteroidota</taxon>
        <taxon>Flavobacteriia</taxon>
        <taxon>Flavobacteriales</taxon>
        <taxon>Flavobacteriaceae</taxon>
        <taxon>Flavobacterium</taxon>
    </lineage>
</organism>
<dbReference type="Pfam" id="PF13595">
    <property type="entry name" value="DUF4138"/>
    <property type="match status" value="1"/>
</dbReference>
<dbReference type="NCBIfam" id="TIGR03780">
    <property type="entry name" value="Bac_Flav_CT_N"/>
    <property type="match status" value="1"/>
</dbReference>
<reference evidence="2" key="1">
    <citation type="journal article" date="2019" name="Int. J. Syst. Evol. Microbiol.">
        <title>The Global Catalogue of Microorganisms (GCM) 10K type strain sequencing project: providing services to taxonomists for standard genome sequencing and annotation.</title>
        <authorList>
            <consortium name="The Broad Institute Genomics Platform"/>
            <consortium name="The Broad Institute Genome Sequencing Center for Infectious Disease"/>
            <person name="Wu L."/>
            <person name="Ma J."/>
        </authorList>
    </citation>
    <scope>NUCLEOTIDE SEQUENCE [LARGE SCALE GENOMIC DNA]</scope>
    <source>
        <strain evidence="2">CGMCC 1.15461</strain>
    </source>
</reference>
<evidence type="ECO:0000313" key="1">
    <source>
        <dbReference type="EMBL" id="GGB64680.1"/>
    </source>
</evidence>
<protein>
    <recommendedName>
        <fullName evidence="3">Conjugative transposon protein TraN</fullName>
    </recommendedName>
</protein>
<accession>A0ABQ1JBW5</accession>
<proteinExistence type="predicted"/>
<dbReference type="InterPro" id="IPR022298">
    <property type="entry name" value="Conjug_transposon_TraN"/>
</dbReference>
<dbReference type="Proteomes" id="UP000615760">
    <property type="component" value="Unassembled WGS sequence"/>
</dbReference>
<comment type="caution">
    <text evidence="1">The sequence shown here is derived from an EMBL/GenBank/DDBJ whole genome shotgun (WGS) entry which is preliminary data.</text>
</comment>
<gene>
    <name evidence="1" type="ORF">GCM10007424_00720</name>
</gene>
<evidence type="ECO:0000313" key="2">
    <source>
        <dbReference type="Proteomes" id="UP000615760"/>
    </source>
</evidence>
<evidence type="ECO:0008006" key="3">
    <source>
        <dbReference type="Google" id="ProtNLM"/>
    </source>
</evidence>
<dbReference type="EMBL" id="BMJE01000001">
    <property type="protein sequence ID" value="GGB64680.1"/>
    <property type="molecule type" value="Genomic_DNA"/>
</dbReference>
<keyword evidence="2" id="KW-1185">Reference proteome</keyword>